<accession>B3N2L6</accession>
<name>B3N2L6_DROAN</name>
<keyword evidence="3" id="KW-1185">Reference proteome</keyword>
<reference evidence="2 3" key="1">
    <citation type="journal article" date="2007" name="Nature">
        <title>Evolution of genes and genomes on the Drosophila phylogeny.</title>
        <authorList>
            <consortium name="Drosophila 12 Genomes Consortium"/>
            <person name="Clark A.G."/>
            <person name="Eisen M.B."/>
            <person name="Smith D.R."/>
            <person name="Bergman C.M."/>
            <person name="Oliver B."/>
            <person name="Markow T.A."/>
            <person name="Kaufman T.C."/>
            <person name="Kellis M."/>
            <person name="Gelbart W."/>
            <person name="Iyer V.N."/>
            <person name="Pollard D.A."/>
            <person name="Sackton T.B."/>
            <person name="Larracuente A.M."/>
            <person name="Singh N.D."/>
            <person name="Abad J.P."/>
            <person name="Abt D.N."/>
            <person name="Adryan B."/>
            <person name="Aguade M."/>
            <person name="Akashi H."/>
            <person name="Anderson W.W."/>
            <person name="Aquadro C.F."/>
            <person name="Ardell D.H."/>
            <person name="Arguello R."/>
            <person name="Artieri C.G."/>
            <person name="Barbash D.A."/>
            <person name="Barker D."/>
            <person name="Barsanti P."/>
            <person name="Batterham P."/>
            <person name="Batzoglou S."/>
            <person name="Begun D."/>
            <person name="Bhutkar A."/>
            <person name="Blanco E."/>
            <person name="Bosak S.A."/>
            <person name="Bradley R.K."/>
            <person name="Brand A.D."/>
            <person name="Brent M.R."/>
            <person name="Brooks A.N."/>
            <person name="Brown R.H."/>
            <person name="Butlin R.K."/>
            <person name="Caggese C."/>
            <person name="Calvi B.R."/>
            <person name="Bernardo de Carvalho A."/>
            <person name="Caspi A."/>
            <person name="Castrezana S."/>
            <person name="Celniker S.E."/>
            <person name="Chang J.L."/>
            <person name="Chapple C."/>
            <person name="Chatterji S."/>
            <person name="Chinwalla A."/>
            <person name="Civetta A."/>
            <person name="Clifton S.W."/>
            <person name="Comeron J.M."/>
            <person name="Costello J.C."/>
            <person name="Coyne J.A."/>
            <person name="Daub J."/>
            <person name="David R.G."/>
            <person name="Delcher A.L."/>
            <person name="Delehaunty K."/>
            <person name="Do C.B."/>
            <person name="Ebling H."/>
            <person name="Edwards K."/>
            <person name="Eickbush T."/>
            <person name="Evans J.D."/>
            <person name="Filipski A."/>
            <person name="Findeiss S."/>
            <person name="Freyhult E."/>
            <person name="Fulton L."/>
            <person name="Fulton R."/>
            <person name="Garcia A.C."/>
            <person name="Gardiner A."/>
            <person name="Garfield D.A."/>
            <person name="Garvin B.E."/>
            <person name="Gibson G."/>
            <person name="Gilbert D."/>
            <person name="Gnerre S."/>
            <person name="Godfrey J."/>
            <person name="Good R."/>
            <person name="Gotea V."/>
            <person name="Gravely B."/>
            <person name="Greenberg A.J."/>
            <person name="Griffiths-Jones S."/>
            <person name="Gross S."/>
            <person name="Guigo R."/>
            <person name="Gustafson E.A."/>
            <person name="Haerty W."/>
            <person name="Hahn M.W."/>
            <person name="Halligan D.L."/>
            <person name="Halpern A.L."/>
            <person name="Halter G.M."/>
            <person name="Han M.V."/>
            <person name="Heger A."/>
            <person name="Hillier L."/>
            <person name="Hinrichs A.S."/>
            <person name="Holmes I."/>
            <person name="Hoskins R.A."/>
            <person name="Hubisz M.J."/>
            <person name="Hultmark D."/>
            <person name="Huntley M.A."/>
            <person name="Jaffe D.B."/>
            <person name="Jagadeeshan S."/>
            <person name="Jeck W.R."/>
            <person name="Johnson J."/>
            <person name="Jones C.D."/>
            <person name="Jordan W.C."/>
            <person name="Karpen G.H."/>
            <person name="Kataoka E."/>
            <person name="Keightley P.D."/>
            <person name="Kheradpour P."/>
            <person name="Kirkness E.F."/>
            <person name="Koerich L.B."/>
            <person name="Kristiansen K."/>
            <person name="Kudrna D."/>
            <person name="Kulathinal R.J."/>
            <person name="Kumar S."/>
            <person name="Kwok R."/>
            <person name="Lander E."/>
            <person name="Langley C.H."/>
            <person name="Lapoint R."/>
            <person name="Lazzaro B.P."/>
            <person name="Lee S.J."/>
            <person name="Levesque L."/>
            <person name="Li R."/>
            <person name="Lin C.F."/>
            <person name="Lin M.F."/>
            <person name="Lindblad-Toh K."/>
            <person name="Llopart A."/>
            <person name="Long M."/>
            <person name="Low L."/>
            <person name="Lozovsky E."/>
            <person name="Lu J."/>
            <person name="Luo M."/>
            <person name="Machado C.A."/>
            <person name="Makalowski W."/>
            <person name="Marzo M."/>
            <person name="Matsuda M."/>
            <person name="Matzkin L."/>
            <person name="McAllister B."/>
            <person name="McBride C.S."/>
            <person name="McKernan B."/>
            <person name="McKernan K."/>
            <person name="Mendez-Lago M."/>
            <person name="Minx P."/>
            <person name="Mollenhauer M.U."/>
            <person name="Montooth K."/>
            <person name="Mount S.M."/>
            <person name="Mu X."/>
            <person name="Myers E."/>
            <person name="Negre B."/>
            <person name="Newfeld S."/>
            <person name="Nielsen R."/>
            <person name="Noor M.A."/>
            <person name="O'Grady P."/>
            <person name="Pachter L."/>
            <person name="Papaceit M."/>
            <person name="Parisi M.J."/>
            <person name="Parisi M."/>
            <person name="Parts L."/>
            <person name="Pedersen J.S."/>
            <person name="Pesole G."/>
            <person name="Phillippy A.M."/>
            <person name="Ponting C.P."/>
            <person name="Pop M."/>
            <person name="Porcelli D."/>
            <person name="Powell J.R."/>
            <person name="Prohaska S."/>
            <person name="Pruitt K."/>
            <person name="Puig M."/>
            <person name="Quesneville H."/>
            <person name="Ram K.R."/>
            <person name="Rand D."/>
            <person name="Rasmussen M.D."/>
            <person name="Reed L.K."/>
            <person name="Reenan R."/>
            <person name="Reily A."/>
            <person name="Remington K.A."/>
            <person name="Rieger T.T."/>
            <person name="Ritchie M.G."/>
            <person name="Robin C."/>
            <person name="Rogers Y.H."/>
            <person name="Rohde C."/>
            <person name="Rozas J."/>
            <person name="Rubenfield M.J."/>
            <person name="Ruiz A."/>
            <person name="Russo S."/>
            <person name="Salzberg S.L."/>
            <person name="Sanchez-Gracia A."/>
            <person name="Saranga D.J."/>
            <person name="Sato H."/>
            <person name="Schaeffer S.W."/>
            <person name="Schatz M.C."/>
            <person name="Schlenke T."/>
            <person name="Schwartz R."/>
            <person name="Segarra C."/>
            <person name="Singh R.S."/>
            <person name="Sirot L."/>
            <person name="Sirota M."/>
            <person name="Sisneros N.B."/>
            <person name="Smith C.D."/>
            <person name="Smith T.F."/>
            <person name="Spieth J."/>
            <person name="Stage D.E."/>
            <person name="Stark A."/>
            <person name="Stephan W."/>
            <person name="Strausberg R.L."/>
            <person name="Strempel S."/>
            <person name="Sturgill D."/>
            <person name="Sutton G."/>
            <person name="Sutton G.G."/>
            <person name="Tao W."/>
            <person name="Teichmann S."/>
            <person name="Tobari Y.N."/>
            <person name="Tomimura Y."/>
            <person name="Tsolas J.M."/>
            <person name="Valente V.L."/>
            <person name="Venter E."/>
            <person name="Venter J.C."/>
            <person name="Vicario S."/>
            <person name="Vieira F.G."/>
            <person name="Vilella A.J."/>
            <person name="Villasante A."/>
            <person name="Walenz B."/>
            <person name="Wang J."/>
            <person name="Wasserman M."/>
            <person name="Watts T."/>
            <person name="Wilson D."/>
            <person name="Wilson R.K."/>
            <person name="Wing R.A."/>
            <person name="Wolfner M.F."/>
            <person name="Wong A."/>
            <person name="Wong G.K."/>
            <person name="Wu C.I."/>
            <person name="Wu G."/>
            <person name="Yamamoto D."/>
            <person name="Yang H.P."/>
            <person name="Yang S.P."/>
            <person name="Yorke J.A."/>
            <person name="Yoshida K."/>
            <person name="Zdobnov E."/>
            <person name="Zhang P."/>
            <person name="Zhang Y."/>
            <person name="Zimin A.V."/>
            <person name="Baldwin J."/>
            <person name="Abdouelleil A."/>
            <person name="Abdulkadir J."/>
            <person name="Abebe A."/>
            <person name="Abera B."/>
            <person name="Abreu J."/>
            <person name="Acer S.C."/>
            <person name="Aftuck L."/>
            <person name="Alexander A."/>
            <person name="An P."/>
            <person name="Anderson E."/>
            <person name="Anderson S."/>
            <person name="Arachi H."/>
            <person name="Azer M."/>
            <person name="Bachantsang P."/>
            <person name="Barry A."/>
            <person name="Bayul T."/>
            <person name="Berlin A."/>
            <person name="Bessette D."/>
            <person name="Bloom T."/>
            <person name="Blye J."/>
            <person name="Boguslavskiy L."/>
            <person name="Bonnet C."/>
            <person name="Boukhgalter B."/>
            <person name="Bourzgui I."/>
            <person name="Brown A."/>
            <person name="Cahill P."/>
            <person name="Channer S."/>
            <person name="Cheshatsang Y."/>
            <person name="Chuda L."/>
            <person name="Citroen M."/>
            <person name="Collymore A."/>
            <person name="Cooke P."/>
            <person name="Costello M."/>
            <person name="D'Aco K."/>
            <person name="Daza R."/>
            <person name="De Haan G."/>
            <person name="DeGray S."/>
            <person name="DeMaso C."/>
            <person name="Dhargay N."/>
            <person name="Dooley K."/>
            <person name="Dooley E."/>
            <person name="Doricent M."/>
            <person name="Dorje P."/>
            <person name="Dorjee K."/>
            <person name="Dupes A."/>
            <person name="Elong R."/>
            <person name="Falk J."/>
            <person name="Farina A."/>
            <person name="Faro S."/>
            <person name="Ferguson D."/>
            <person name="Fisher S."/>
            <person name="Foley C.D."/>
            <person name="Franke A."/>
            <person name="Friedrich D."/>
            <person name="Gadbois L."/>
            <person name="Gearin G."/>
            <person name="Gearin C.R."/>
            <person name="Giannoukos G."/>
            <person name="Goode T."/>
            <person name="Graham J."/>
            <person name="Grandbois E."/>
            <person name="Grewal S."/>
            <person name="Gyaltsen K."/>
            <person name="Hafez N."/>
            <person name="Hagos B."/>
            <person name="Hall J."/>
            <person name="Henson C."/>
            <person name="Hollinger A."/>
            <person name="Honan T."/>
            <person name="Huard M.D."/>
            <person name="Hughes L."/>
            <person name="Hurhula B."/>
            <person name="Husby M.E."/>
            <person name="Kamat A."/>
            <person name="Kanga B."/>
            <person name="Kashin S."/>
            <person name="Khazanovich D."/>
            <person name="Kisner P."/>
            <person name="Lance K."/>
            <person name="Lara M."/>
            <person name="Lee W."/>
            <person name="Lennon N."/>
            <person name="Letendre F."/>
            <person name="LeVine R."/>
            <person name="Lipovsky A."/>
            <person name="Liu X."/>
            <person name="Liu J."/>
            <person name="Liu S."/>
            <person name="Lokyitsang T."/>
            <person name="Lokyitsang Y."/>
            <person name="Lubonja R."/>
            <person name="Lui A."/>
            <person name="MacDonald P."/>
            <person name="Magnisalis V."/>
            <person name="Maru K."/>
            <person name="Matthews C."/>
            <person name="McCusker W."/>
            <person name="McDonough S."/>
            <person name="Mehta T."/>
            <person name="Meldrim J."/>
            <person name="Meneus L."/>
            <person name="Mihai O."/>
            <person name="Mihalev A."/>
            <person name="Mihova T."/>
            <person name="Mittelman R."/>
            <person name="Mlenga V."/>
            <person name="Montmayeur A."/>
            <person name="Mulrain L."/>
            <person name="Navidi A."/>
            <person name="Naylor J."/>
            <person name="Negash T."/>
            <person name="Nguyen T."/>
            <person name="Nguyen N."/>
            <person name="Nicol R."/>
            <person name="Norbu C."/>
            <person name="Norbu N."/>
            <person name="Novod N."/>
            <person name="O'Neill B."/>
            <person name="Osman S."/>
            <person name="Markiewicz E."/>
            <person name="Oyono O.L."/>
            <person name="Patti C."/>
            <person name="Phunkhang P."/>
            <person name="Pierre F."/>
            <person name="Priest M."/>
            <person name="Raghuraman S."/>
            <person name="Rege F."/>
            <person name="Reyes R."/>
            <person name="Rise C."/>
            <person name="Rogov P."/>
            <person name="Ross K."/>
            <person name="Ryan E."/>
            <person name="Settipalli S."/>
            <person name="Shea T."/>
            <person name="Sherpa N."/>
            <person name="Shi L."/>
            <person name="Shih D."/>
            <person name="Sparrow T."/>
            <person name="Spaulding J."/>
            <person name="Stalker J."/>
            <person name="Stange-Thomann N."/>
            <person name="Stavropoulos S."/>
            <person name="Stone C."/>
            <person name="Strader C."/>
            <person name="Tesfaye S."/>
            <person name="Thomson T."/>
            <person name="Thoulutsang Y."/>
            <person name="Thoulutsang D."/>
            <person name="Topham K."/>
            <person name="Topping I."/>
            <person name="Tsamla T."/>
            <person name="Vassiliev H."/>
            <person name="Vo A."/>
            <person name="Wangchuk T."/>
            <person name="Wangdi T."/>
            <person name="Weiand M."/>
            <person name="Wilkinson J."/>
            <person name="Wilson A."/>
            <person name="Yadav S."/>
            <person name="Young G."/>
            <person name="Yu Q."/>
            <person name="Zembek L."/>
            <person name="Zhong D."/>
            <person name="Zimmer A."/>
            <person name="Zwirko Z."/>
            <person name="Jaffe D.B."/>
            <person name="Alvarez P."/>
            <person name="Brockman W."/>
            <person name="Butler J."/>
            <person name="Chin C."/>
            <person name="Gnerre S."/>
            <person name="Grabherr M."/>
            <person name="Kleber M."/>
            <person name="Mauceli E."/>
            <person name="MacCallum I."/>
        </authorList>
    </citation>
    <scope>NUCLEOTIDE SEQUENCE [LARGE SCALE GENOMIC DNA]</scope>
    <source>
        <strain evidence="3">Tucson 14024-0371.13</strain>
    </source>
</reference>
<evidence type="ECO:0000256" key="1">
    <source>
        <dbReference type="SAM" id="MobiDB-lite"/>
    </source>
</evidence>
<dbReference type="InParanoid" id="B3N2L6"/>
<evidence type="ECO:0000313" key="3">
    <source>
        <dbReference type="Proteomes" id="UP000007801"/>
    </source>
</evidence>
<dbReference type="EMBL" id="CH904698">
    <property type="protein sequence ID" value="EDV44851.1"/>
    <property type="molecule type" value="Genomic_DNA"/>
</dbReference>
<gene>
    <name evidence="2" type="primary">Dana\GF21542</name>
    <name evidence="2" type="synonym">dana_GLEANR_4926</name>
    <name evidence="2" type="ORF">GF21542</name>
</gene>
<dbReference type="HOGENOM" id="CLU_2640679_0_0_1"/>
<organism evidence="2 3">
    <name type="scientific">Drosophila ananassae</name>
    <name type="common">Fruit fly</name>
    <dbReference type="NCBI Taxonomy" id="7217"/>
    <lineage>
        <taxon>Eukaryota</taxon>
        <taxon>Metazoa</taxon>
        <taxon>Ecdysozoa</taxon>
        <taxon>Arthropoda</taxon>
        <taxon>Hexapoda</taxon>
        <taxon>Insecta</taxon>
        <taxon>Pterygota</taxon>
        <taxon>Neoptera</taxon>
        <taxon>Endopterygota</taxon>
        <taxon>Diptera</taxon>
        <taxon>Brachycera</taxon>
        <taxon>Muscomorpha</taxon>
        <taxon>Ephydroidea</taxon>
        <taxon>Drosophilidae</taxon>
        <taxon>Drosophila</taxon>
        <taxon>Sophophora</taxon>
    </lineage>
</organism>
<feature type="region of interest" description="Disordered" evidence="1">
    <location>
        <begin position="1"/>
        <end position="24"/>
    </location>
</feature>
<evidence type="ECO:0000313" key="2">
    <source>
        <dbReference type="EMBL" id="EDV44851.1"/>
    </source>
</evidence>
<dbReference type="AlphaFoldDB" id="B3N2L6"/>
<proteinExistence type="predicted"/>
<protein>
    <submittedName>
        <fullName evidence="2">Uncharacterized protein</fullName>
    </submittedName>
</protein>
<sequence>MASATCPGAAKEEPPPVAQEPTLTTATTVLGQKLKAARVEIMGAGYDLDSDDSEPNRGESGMPPTMTHPAQPPIATA</sequence>
<feature type="region of interest" description="Disordered" evidence="1">
    <location>
        <begin position="45"/>
        <end position="77"/>
    </location>
</feature>
<dbReference type="Proteomes" id="UP000007801">
    <property type="component" value="Unassembled WGS sequence"/>
</dbReference>